<dbReference type="InterPro" id="IPR034789">
    <property type="entry name" value="AAD_C"/>
</dbReference>
<dbReference type="InterPro" id="IPR056798">
    <property type="entry name" value="ADH_Fe_C"/>
</dbReference>
<dbReference type="InterPro" id="IPR001670">
    <property type="entry name" value="ADH_Fe/GldA"/>
</dbReference>
<dbReference type="RefSeq" id="WP_216149684.1">
    <property type="nucleotide sequence ID" value="NZ_JAHLDV010000027.1"/>
</dbReference>
<organism evidence="10 11">
    <name type="scientific">Clostridium frigoris</name>
    <dbReference type="NCBI Taxonomy" id="205327"/>
    <lineage>
        <taxon>Bacteria</taxon>
        <taxon>Bacillati</taxon>
        <taxon>Bacillota</taxon>
        <taxon>Clostridia</taxon>
        <taxon>Eubacteriales</taxon>
        <taxon>Clostridiaceae</taxon>
        <taxon>Clostridium</taxon>
    </lineage>
</organism>
<evidence type="ECO:0000256" key="5">
    <source>
        <dbReference type="ARBA" id="ARBA00035645"/>
    </source>
</evidence>
<dbReference type="NCBIfam" id="NF010378">
    <property type="entry name" value="PRK13805.1"/>
    <property type="match status" value="1"/>
</dbReference>
<evidence type="ECO:0000256" key="6">
    <source>
        <dbReference type="PIRNR" id="PIRNR000111"/>
    </source>
</evidence>
<dbReference type="PROSITE" id="PS00913">
    <property type="entry name" value="ADH_IRON_1"/>
    <property type="match status" value="1"/>
</dbReference>
<dbReference type="PANTHER" id="PTHR43633:SF1">
    <property type="entry name" value="ALCOHOL DEHYDROGENASE YQHD"/>
    <property type="match status" value="1"/>
</dbReference>
<evidence type="ECO:0000259" key="8">
    <source>
        <dbReference type="Pfam" id="PF00465"/>
    </source>
</evidence>
<dbReference type="InterPro" id="IPR044731">
    <property type="entry name" value="BDH-like"/>
</dbReference>
<keyword evidence="11" id="KW-1185">Reference proteome</keyword>
<dbReference type="EMBL" id="JAHLDV010000027">
    <property type="protein sequence ID" value="MBU3160478.1"/>
    <property type="molecule type" value="Genomic_DNA"/>
</dbReference>
<evidence type="ECO:0000256" key="4">
    <source>
        <dbReference type="ARBA" id="ARBA00035641"/>
    </source>
</evidence>
<dbReference type="PROSITE" id="PS00060">
    <property type="entry name" value="ADH_IRON_2"/>
    <property type="match status" value="1"/>
</dbReference>
<feature type="domain" description="Aldehyde dehydrogenase" evidence="7">
    <location>
        <begin position="4"/>
        <end position="396"/>
    </location>
</feature>
<evidence type="ECO:0000256" key="2">
    <source>
        <dbReference type="ARBA" id="ARBA00023027"/>
    </source>
</evidence>
<feature type="domain" description="Fe-containing alcohol dehydrogenase-like C-terminal" evidence="9">
    <location>
        <begin position="645"/>
        <end position="855"/>
    </location>
</feature>
<dbReference type="InterPro" id="IPR018211">
    <property type="entry name" value="ADH_Fe_CS"/>
</dbReference>
<protein>
    <recommendedName>
        <fullName evidence="6">Aldehyde-alcohol dehydrogenase</fullName>
    </recommendedName>
</protein>
<keyword evidence="3" id="KW-0511">Multifunctional enzyme</keyword>
<dbReference type="CDD" id="cd08178">
    <property type="entry name" value="AAD_C"/>
    <property type="match status" value="1"/>
</dbReference>
<dbReference type="CDD" id="cd07122">
    <property type="entry name" value="ALDH_F20_ACDH"/>
    <property type="match status" value="1"/>
</dbReference>
<dbReference type="Pfam" id="PF00171">
    <property type="entry name" value="Aldedh"/>
    <property type="match status" value="1"/>
</dbReference>
<comment type="similarity">
    <text evidence="4 6">In the N-terminal section; belongs to the aldehyde dehydrogenase family.</text>
</comment>
<dbReference type="Pfam" id="PF00465">
    <property type="entry name" value="Fe-ADH"/>
    <property type="match status" value="1"/>
</dbReference>
<evidence type="ECO:0000313" key="11">
    <source>
        <dbReference type="Proteomes" id="UP000776252"/>
    </source>
</evidence>
<sequence>MKLTNVEELNKKLKSVKEAQKKFSTYTQAQVDEIFKKVAMVALEARISLSKMAVEETGMGLLEDKVIKNHFAAEYIYNKYKDEKTCGVIERDETYGITKIAEPIGVVAGIVPTTNPTSTVIFKSLICLKTRNGIIFSPHPRAKKSTIATAKLLLDAAVKAGAPEGIIGWIDEPSIELSQILMSEADVILATGGPGMVKSAYSSGKPAIGVGPGNTPAIIDESADIEMAVSSIILSKTYDNGTICASEQSIIVLDSIYTKVKNELIKRGAYILNQDEIDKVKTVMFKDNRISPSIVGKSACDIAKLAEVNVPEWTKVLIGEVKSVELDELFSREKLSTVLAMYKVKSFDEALEKAERLIELGGLGHTSSLFVDSLREKEKVEKFSSKMKTVRTFINMPSAQGASGDLFNFKIAPSFTLGCGFWGGNSVSENVEPKHLLNIKTVAERRENMLWFKVPEKIYFKYGCLESALKELKNMGKKKAFIVTDKMLCELGYADKITKVLEKIDISFKVFSDVQSDPTLECAYEGARQMLEFEPDTIITIGGGSAMDAAKIMQVLYEHPEEKFHDLAMKFMDIRKRIHHFPKLGIKAMLVAIPTTAGTGSEVTPFAVITDEKTGMKYPLSDYELTPNMAIVDAEFMMNMPKGLTAATGIDALSHAIEAYVSVMATDYTDGLALQSIKMIFEYLPTSYSEGTTNILAREKMAHASTIAGMAFGNAFLGVCHSMAHKLGSQHHMPHGIAIAVLLEEVIKFNAVDIPVRQASFPQNKYPDAKERYAAISNFLNLGGNTDDEKVALLIKSITDLKKELNIPLTIKDAGVKEEDFYLTLDDMSEKAFDDQCTTANPRYPMINEIKQVFINSFGKTKTVKVK</sequence>
<evidence type="ECO:0000256" key="3">
    <source>
        <dbReference type="ARBA" id="ARBA00023268"/>
    </source>
</evidence>
<keyword evidence="1 6" id="KW-0560">Oxidoreductase</keyword>
<dbReference type="Proteomes" id="UP000776252">
    <property type="component" value="Unassembled WGS sequence"/>
</dbReference>
<dbReference type="InterPro" id="IPR012079">
    <property type="entry name" value="Bifunc_Ald-ADH"/>
</dbReference>
<evidence type="ECO:0000256" key="1">
    <source>
        <dbReference type="ARBA" id="ARBA00023002"/>
    </source>
</evidence>
<evidence type="ECO:0000259" key="9">
    <source>
        <dbReference type="Pfam" id="PF25137"/>
    </source>
</evidence>
<comment type="caution">
    <text evidence="10">The sequence shown here is derived from an EMBL/GenBank/DDBJ whole genome shotgun (WGS) entry which is preliminary data.</text>
</comment>
<keyword evidence="2" id="KW-0520">NAD</keyword>
<evidence type="ECO:0000313" key="10">
    <source>
        <dbReference type="EMBL" id="MBU3160478.1"/>
    </source>
</evidence>
<name>A0ABS6BU87_9CLOT</name>
<dbReference type="Pfam" id="PF25137">
    <property type="entry name" value="ADH_Fe_C"/>
    <property type="match status" value="1"/>
</dbReference>
<dbReference type="PIRSF" id="PIRSF000111">
    <property type="entry name" value="ALDH_ADH"/>
    <property type="match status" value="1"/>
</dbReference>
<gene>
    <name evidence="10" type="primary">adhE</name>
    <name evidence="10" type="synonym">adhC</name>
    <name evidence="10" type="ORF">KPL37_12055</name>
</gene>
<comment type="similarity">
    <text evidence="5 6">In the C-terminal section; belongs to the iron-containing alcohol dehydrogenase family.</text>
</comment>
<dbReference type="PANTHER" id="PTHR43633">
    <property type="entry name" value="ALCOHOL DEHYDROGENASE YQHD"/>
    <property type="match status" value="1"/>
</dbReference>
<evidence type="ECO:0000259" key="7">
    <source>
        <dbReference type="Pfam" id="PF00171"/>
    </source>
</evidence>
<dbReference type="GO" id="GO:0008774">
    <property type="term" value="F:acetaldehyde dehydrogenase (acetylating) activity"/>
    <property type="evidence" value="ECO:0007669"/>
    <property type="project" value="UniProtKB-EC"/>
</dbReference>
<feature type="domain" description="Alcohol dehydrogenase iron-type/glycerol dehydrogenase GldA" evidence="8">
    <location>
        <begin position="455"/>
        <end position="633"/>
    </location>
</feature>
<dbReference type="InterPro" id="IPR015590">
    <property type="entry name" value="Aldehyde_DH_dom"/>
</dbReference>
<dbReference type="GO" id="GO:0004022">
    <property type="term" value="F:alcohol dehydrogenase (NAD+) activity"/>
    <property type="evidence" value="ECO:0007669"/>
    <property type="project" value="UniProtKB-EC"/>
</dbReference>
<reference evidence="10 11" key="1">
    <citation type="submission" date="2021-06" db="EMBL/GenBank/DDBJ databases">
        <title>Clostridia strains as spoilage organisms.</title>
        <authorList>
            <person name="Wambui J."/>
            <person name="Stephan R."/>
            <person name="Stevens M.J.A."/>
        </authorList>
    </citation>
    <scope>NUCLEOTIDE SEQUENCE [LARGE SCALE GENOMIC DNA]</scope>
    <source>
        <strain evidence="10 11">DSM 14204</strain>
    </source>
</reference>
<proteinExistence type="inferred from homology"/>
<accession>A0ABS6BU87</accession>